<feature type="compositionally biased region" description="Gly residues" evidence="4">
    <location>
        <begin position="735"/>
        <end position="755"/>
    </location>
</feature>
<dbReference type="PANTHER" id="PTHR47234:SF2">
    <property type="entry name" value="TONB-DEPENDENT RECEPTOR"/>
    <property type="match status" value="1"/>
</dbReference>
<evidence type="ECO:0000313" key="6">
    <source>
        <dbReference type="EMBL" id="GGE20029.1"/>
    </source>
</evidence>
<evidence type="ECO:0000256" key="4">
    <source>
        <dbReference type="SAM" id="MobiDB-lite"/>
    </source>
</evidence>
<gene>
    <name evidence="6" type="ORF">GCM10011529_28310</name>
</gene>
<accession>A0A916ZZC5</accession>
<dbReference type="AlphaFoldDB" id="A0A916ZZC5"/>
<dbReference type="Proteomes" id="UP000635071">
    <property type="component" value="Unassembled WGS sequence"/>
</dbReference>
<reference evidence="6" key="1">
    <citation type="journal article" date="2014" name="Int. J. Syst. Evol. Microbiol.">
        <title>Complete genome sequence of Corynebacterium casei LMG S-19264T (=DSM 44701T), isolated from a smear-ripened cheese.</title>
        <authorList>
            <consortium name="US DOE Joint Genome Institute (JGI-PGF)"/>
            <person name="Walter F."/>
            <person name="Albersmeier A."/>
            <person name="Kalinowski J."/>
            <person name="Ruckert C."/>
        </authorList>
    </citation>
    <scope>NUCLEOTIDE SEQUENCE</scope>
    <source>
        <strain evidence="6">CGMCC 1.15519</strain>
    </source>
</reference>
<feature type="compositionally biased region" description="Basic and acidic residues" evidence="4">
    <location>
        <begin position="694"/>
        <end position="703"/>
    </location>
</feature>
<keyword evidence="6" id="KW-0675">Receptor</keyword>
<dbReference type="SUPFAM" id="SSF56935">
    <property type="entry name" value="Porins"/>
    <property type="match status" value="1"/>
</dbReference>
<dbReference type="RefSeq" id="WP_188763866.1">
    <property type="nucleotide sequence ID" value="NZ_BMJM01000013.1"/>
</dbReference>
<keyword evidence="3" id="KW-0998">Cell outer membrane</keyword>
<organism evidence="6 7">
    <name type="scientific">Sandarakinorhabdus glacialis</name>
    <dbReference type="NCBI Taxonomy" id="1614636"/>
    <lineage>
        <taxon>Bacteria</taxon>
        <taxon>Pseudomonadati</taxon>
        <taxon>Pseudomonadota</taxon>
        <taxon>Alphaproteobacteria</taxon>
        <taxon>Sphingomonadales</taxon>
        <taxon>Sphingosinicellaceae</taxon>
        <taxon>Sandarakinorhabdus</taxon>
    </lineage>
</organism>
<protein>
    <submittedName>
        <fullName evidence="6">TonB-dependent receptor</fullName>
    </submittedName>
</protein>
<comment type="caution">
    <text evidence="6">The sequence shown here is derived from an EMBL/GenBank/DDBJ whole genome shotgun (WGS) entry which is preliminary data.</text>
</comment>
<feature type="chain" id="PRO_5037195325" evidence="5">
    <location>
        <begin position="31"/>
        <end position="921"/>
    </location>
</feature>
<evidence type="ECO:0000256" key="2">
    <source>
        <dbReference type="ARBA" id="ARBA00023136"/>
    </source>
</evidence>
<dbReference type="EMBL" id="BMJM01000013">
    <property type="protein sequence ID" value="GGE20029.1"/>
    <property type="molecule type" value="Genomic_DNA"/>
</dbReference>
<dbReference type="InterPro" id="IPR036942">
    <property type="entry name" value="Beta-barrel_TonB_sf"/>
</dbReference>
<feature type="signal peptide" evidence="5">
    <location>
        <begin position="1"/>
        <end position="30"/>
    </location>
</feature>
<sequence>MSLGKSPGVAGSRALSPLWLAAFIAVPLHAQTAPDTAPAAAAAANPDDVEDDEITVTAQRQRGTVLGDIAPEVQLGPSDIRAIGAGSIEELLAVLAPQTTSGRGRDGAGPVTLVNGKRISSFAEIRTIPPEAIERIDILPEEVALKYGYRADQRVVNFVLRERFRALTSEVEFGGPTAGGRSSYEAKGNILRIRKGVRMSIEGEYTIDTMLLESERDILPVRLRRPYDLAGNITAARVGDEIDPSLSALAGTVVTVAGVPAGAAGGAPGLPSFVPGANNANVTDISQYRSLLPETRALKFGGVYAGAIGDTPATITAGFESTSSESRLGLPAVVLVLPAANPYSPFSVDTTLNRYGTGALVRSSDSWTGRIGTAINGRVDTWNWNVTANYSHSESDQLTDRRLDLLAVQNRILVGNTSLNPFGPQAVTGALVQDIAKSNTDVADADIVTNGSLFALPAGDLTATFKFGGSARSIGSESRWLGIYNTTSLSRTQGNFQGNFDLPIASVRNDTLSAIGNLSANLNIAYDQLSDFGTLRTIGYGLTWRPIDSISLIASATHEEGAPTIQQLGNPTQVTPNVRVFDFIAGTTVDISRVDGGNPTLVADNRRVFKLGATIKPLSGADLTLIANFVDSHIDNSIAAFPTATAELEAAFPGRFIRDGEGRLLQIDNRPVNFVSSDRQELRWGINFSEPLEPSKAERDAAATRRAAFEAQRAAGGAPGAPGGPSAAGSRGDRPAGGFGGPGGPGGGRPGGRGGLDGRLQLSIFHTWHLQEQLVIRDGVPVLDLLNGSATGNSGGEPRHEIEARAGIGKNGLGARLSVNWQSATSVLRDPTGATTSPDDLFFSSLATVNLRLFADLGQRRSLVAKAPFFRGSRISLGIDNIADARLNVRDREGVVPINYQRDIIDPLGRTVTLSFRKLFF</sequence>
<feature type="compositionally biased region" description="Low complexity" evidence="4">
    <location>
        <begin position="704"/>
        <end position="716"/>
    </location>
</feature>
<dbReference type="Gene3D" id="2.170.130.10">
    <property type="entry name" value="TonB-dependent receptor, plug domain"/>
    <property type="match status" value="1"/>
</dbReference>
<evidence type="ECO:0000256" key="5">
    <source>
        <dbReference type="SAM" id="SignalP"/>
    </source>
</evidence>
<reference evidence="6" key="2">
    <citation type="submission" date="2020-09" db="EMBL/GenBank/DDBJ databases">
        <authorList>
            <person name="Sun Q."/>
            <person name="Zhou Y."/>
        </authorList>
    </citation>
    <scope>NUCLEOTIDE SEQUENCE</scope>
    <source>
        <strain evidence="6">CGMCC 1.15519</strain>
    </source>
</reference>
<dbReference type="GO" id="GO:0009279">
    <property type="term" value="C:cell outer membrane"/>
    <property type="evidence" value="ECO:0007669"/>
    <property type="project" value="UniProtKB-SubCell"/>
</dbReference>
<comment type="subcellular location">
    <subcellularLocation>
        <location evidence="1">Cell outer membrane</location>
    </subcellularLocation>
</comment>
<evidence type="ECO:0000256" key="3">
    <source>
        <dbReference type="ARBA" id="ARBA00023237"/>
    </source>
</evidence>
<name>A0A916ZZC5_9SPHN</name>
<keyword evidence="7" id="KW-1185">Reference proteome</keyword>
<dbReference type="Gene3D" id="2.40.170.20">
    <property type="entry name" value="TonB-dependent receptor, beta-barrel domain"/>
    <property type="match status" value="2"/>
</dbReference>
<keyword evidence="5" id="KW-0732">Signal</keyword>
<dbReference type="InterPro" id="IPR037066">
    <property type="entry name" value="Plug_dom_sf"/>
</dbReference>
<evidence type="ECO:0000313" key="7">
    <source>
        <dbReference type="Proteomes" id="UP000635071"/>
    </source>
</evidence>
<feature type="region of interest" description="Disordered" evidence="4">
    <location>
        <begin position="694"/>
        <end position="755"/>
    </location>
</feature>
<evidence type="ECO:0000256" key="1">
    <source>
        <dbReference type="ARBA" id="ARBA00004442"/>
    </source>
</evidence>
<proteinExistence type="predicted"/>
<keyword evidence="2" id="KW-0472">Membrane</keyword>
<dbReference type="PANTHER" id="PTHR47234">
    <property type="match status" value="1"/>
</dbReference>